<gene>
    <name evidence="2" type="ORF">NCTC13296_00939</name>
</gene>
<dbReference type="GO" id="GO:0006355">
    <property type="term" value="P:regulation of DNA-templated transcription"/>
    <property type="evidence" value="ECO:0007669"/>
    <property type="project" value="InterPro"/>
</dbReference>
<accession>A0A379LX49</accession>
<keyword evidence="3" id="KW-1185">Reference proteome</keyword>
<name>A0A379LX49_9NOCA</name>
<dbReference type="EMBL" id="UGVI01000001">
    <property type="protein sequence ID" value="SUE14106.1"/>
    <property type="molecule type" value="Genomic_DNA"/>
</dbReference>
<dbReference type="AlphaFoldDB" id="A0A379LX49"/>
<dbReference type="Proteomes" id="UP000254569">
    <property type="component" value="Unassembled WGS sequence"/>
</dbReference>
<evidence type="ECO:0000313" key="2">
    <source>
        <dbReference type="EMBL" id="SUE14106.1"/>
    </source>
</evidence>
<dbReference type="InterPro" id="IPR005471">
    <property type="entry name" value="Tscrpt_reg_IclR_N"/>
</dbReference>
<reference evidence="2 3" key="1">
    <citation type="submission" date="2018-06" db="EMBL/GenBank/DDBJ databases">
        <authorList>
            <consortium name="Pathogen Informatics"/>
            <person name="Doyle S."/>
        </authorList>
    </citation>
    <scope>NUCLEOTIDE SEQUENCE [LARGE SCALE GENOMIC DNA]</scope>
    <source>
        <strain evidence="2 3">NCTC13296</strain>
    </source>
</reference>
<proteinExistence type="predicted"/>
<dbReference type="SUPFAM" id="SSF46785">
    <property type="entry name" value="Winged helix' DNA-binding domain"/>
    <property type="match status" value="1"/>
</dbReference>
<organism evidence="2 3">
    <name type="scientific">Rhodococcus gordoniae</name>
    <dbReference type="NCBI Taxonomy" id="223392"/>
    <lineage>
        <taxon>Bacteria</taxon>
        <taxon>Bacillati</taxon>
        <taxon>Actinomycetota</taxon>
        <taxon>Actinomycetes</taxon>
        <taxon>Mycobacteriales</taxon>
        <taxon>Nocardiaceae</taxon>
        <taxon>Rhodococcus</taxon>
    </lineage>
</organism>
<dbReference type="GO" id="GO:0003677">
    <property type="term" value="F:DNA binding"/>
    <property type="evidence" value="ECO:0007669"/>
    <property type="project" value="InterPro"/>
</dbReference>
<dbReference type="InterPro" id="IPR036390">
    <property type="entry name" value="WH_DNA-bd_sf"/>
</dbReference>
<protein>
    <recommendedName>
        <fullName evidence="1">HTH iclR-type domain-containing protein</fullName>
    </recommendedName>
</protein>
<evidence type="ECO:0000313" key="3">
    <source>
        <dbReference type="Proteomes" id="UP000254569"/>
    </source>
</evidence>
<dbReference type="Pfam" id="PF09339">
    <property type="entry name" value="HTH_IclR"/>
    <property type="match status" value="1"/>
</dbReference>
<feature type="domain" description="HTH iclR-type" evidence="1">
    <location>
        <begin position="182"/>
        <end position="227"/>
    </location>
</feature>
<sequence length="378" mass="41709">MFRPLRFRLFFFSVMHRVTNVVDVTQPASAPENPIGPRPERYIDIYRRATARLEACLPLGWSLSNDRPRSPGAPTRMLVTAPDGDTVSFSVVTSRGVLSGDVARIAADLSDADRGFVCAHYLSDPVRRQLDRHGISYADATGNLCLVANRPAVWVRDRGADADPWRGPGRPSGVLTGEPSDRVVRALADHVGEISVPELIKLSGASTGATYRVVEVLVERELVRRVPRGPIVEVRWEPMLRAWAAERKVCPVRRFTAPDGVTATRARLAERIDIPYALTGVGATDYSAPALLELYADDPDDFADGLGLRPVEHGGDVVVAIPWSPVVFERMDRRGGLRHAAISHVYADLLAGPFRNDDAAEHVRSRLTADEHWRRPIR</sequence>
<evidence type="ECO:0000259" key="1">
    <source>
        <dbReference type="Pfam" id="PF09339"/>
    </source>
</evidence>